<reference evidence="2" key="1">
    <citation type="submission" date="2016-10" db="EMBL/GenBank/DDBJ databases">
        <authorList>
            <person name="Varghese N."/>
            <person name="Submissions S."/>
        </authorList>
    </citation>
    <scope>NUCLEOTIDE SEQUENCE [LARGE SCALE GENOMIC DNA]</scope>
    <source>
        <strain evidence="2">DSM 27981</strain>
    </source>
</reference>
<keyword evidence="2" id="KW-1185">Reference proteome</keyword>
<protein>
    <submittedName>
        <fullName evidence="1">Uncharacterized protein</fullName>
    </submittedName>
</protein>
<gene>
    <name evidence="1" type="ORF">SAMN04489711_1416</name>
</gene>
<dbReference type="Proteomes" id="UP000199119">
    <property type="component" value="Unassembled WGS sequence"/>
</dbReference>
<dbReference type="EMBL" id="FONX01000041">
    <property type="protein sequence ID" value="SFF34157.1"/>
    <property type="molecule type" value="Genomic_DNA"/>
</dbReference>
<name>A0A1I2HZG6_9BURK</name>
<proteinExistence type="predicted"/>
<dbReference type="AlphaFoldDB" id="A0A1I2HZG6"/>
<evidence type="ECO:0000313" key="2">
    <source>
        <dbReference type="Proteomes" id="UP000199119"/>
    </source>
</evidence>
<organism evidence="1 2">
    <name type="scientific">Paracidovorax wautersii</name>
    <dbReference type="NCBI Taxonomy" id="1177982"/>
    <lineage>
        <taxon>Bacteria</taxon>
        <taxon>Pseudomonadati</taxon>
        <taxon>Pseudomonadota</taxon>
        <taxon>Betaproteobacteria</taxon>
        <taxon>Burkholderiales</taxon>
        <taxon>Comamonadaceae</taxon>
        <taxon>Paracidovorax</taxon>
    </lineage>
</organism>
<accession>A0A1I2HZG6</accession>
<sequence>KRITFKFDRTLKNLLEFKALLIAAKLERKEEILIFRFLKNIQPISVGV</sequence>
<evidence type="ECO:0000313" key="1">
    <source>
        <dbReference type="EMBL" id="SFF34157.1"/>
    </source>
</evidence>
<feature type="non-terminal residue" evidence="1">
    <location>
        <position position="1"/>
    </location>
</feature>